<reference evidence="1 2" key="1">
    <citation type="submission" date="2005-07" db="EMBL/GenBank/DDBJ databases">
        <authorList>
            <person name="Mural R.J."/>
            <person name="Li P.W."/>
            <person name="Adams M.D."/>
            <person name="Amanatides P.G."/>
            <person name="Baden-Tillson H."/>
            <person name="Barnstead M."/>
            <person name="Chin S.H."/>
            <person name="Dew I."/>
            <person name="Evans C.A."/>
            <person name="Ferriera S."/>
            <person name="Flanigan M."/>
            <person name="Fosler C."/>
            <person name="Glodek A."/>
            <person name="Gu Z."/>
            <person name="Holt R.A."/>
            <person name="Jennings D."/>
            <person name="Kraft C.L."/>
            <person name="Lu F."/>
            <person name="Nguyen T."/>
            <person name="Nusskern D.R."/>
            <person name="Pfannkoch C.M."/>
            <person name="Sitter C."/>
            <person name="Sutton G.G."/>
            <person name="Venter J.C."/>
            <person name="Wang Z."/>
            <person name="Woodage T."/>
            <person name="Zheng X.H."/>
            <person name="Zhong F."/>
        </authorList>
    </citation>
    <scope>NUCLEOTIDE SEQUENCE [LARGE SCALE GENOMIC DNA]</scope>
    <source>
        <strain>BN</strain>
        <strain evidence="2">Sprague-Dawley</strain>
    </source>
</reference>
<dbReference type="AlphaFoldDB" id="A6HIK8"/>
<name>A6HIK8_RAT</name>
<accession>A6HIK8</accession>
<evidence type="ECO:0000313" key="1">
    <source>
        <dbReference type="EMBL" id="EDM05863.1"/>
    </source>
</evidence>
<sequence length="56" mass="6190">MLSFISSCDLKLTAVKTEGNGPVRRMTPCSYQVGTMEESSSPFEFGPWLPLVMDCD</sequence>
<feature type="non-terminal residue" evidence="1">
    <location>
        <position position="56"/>
    </location>
</feature>
<proteinExistence type="predicted"/>
<dbReference type="Proteomes" id="UP000234681">
    <property type="component" value="Chromosome 10"/>
</dbReference>
<organism evidence="1 2">
    <name type="scientific">Rattus norvegicus</name>
    <name type="common">Rat</name>
    <dbReference type="NCBI Taxonomy" id="10116"/>
    <lineage>
        <taxon>Eukaryota</taxon>
        <taxon>Metazoa</taxon>
        <taxon>Chordata</taxon>
        <taxon>Craniata</taxon>
        <taxon>Vertebrata</taxon>
        <taxon>Euteleostomi</taxon>
        <taxon>Mammalia</taxon>
        <taxon>Eutheria</taxon>
        <taxon>Euarchontoglires</taxon>
        <taxon>Glires</taxon>
        <taxon>Rodentia</taxon>
        <taxon>Myomorpha</taxon>
        <taxon>Muroidea</taxon>
        <taxon>Muridae</taxon>
        <taxon>Murinae</taxon>
        <taxon>Rattus</taxon>
    </lineage>
</organism>
<evidence type="ECO:0000313" key="2">
    <source>
        <dbReference type="Proteomes" id="UP000234681"/>
    </source>
</evidence>
<dbReference type="EMBL" id="CH473948">
    <property type="protein sequence ID" value="EDM05863.1"/>
    <property type="molecule type" value="Genomic_DNA"/>
</dbReference>
<gene>
    <name evidence="1" type="ORF">rCG_34703</name>
</gene>
<protein>
    <submittedName>
        <fullName evidence="1">RCG34703</fullName>
    </submittedName>
</protein>